<evidence type="ECO:0000313" key="1">
    <source>
        <dbReference type="EMBL" id="GLH65868.1"/>
    </source>
</evidence>
<dbReference type="EMBL" id="BSDC01000001">
    <property type="protein sequence ID" value="GLH65868.1"/>
    <property type="molecule type" value="Genomic_DNA"/>
</dbReference>
<reference evidence="1" key="1">
    <citation type="journal article" date="2023" name="Antonie Van Leeuwenhoek">
        <title>Mesoterricola silvestris gen. nov., sp. nov., Mesoterricola sediminis sp. nov., Geothrix oryzae sp. nov., Geothrix edaphica sp. nov., Geothrix rubra sp. nov., and Geothrix limicola sp. nov., six novel members of Acidobacteriota isolated from soils.</title>
        <authorList>
            <person name="Itoh H."/>
            <person name="Sugisawa Y."/>
            <person name="Mise K."/>
            <person name="Xu Z."/>
            <person name="Kuniyasu M."/>
            <person name="Ushijima N."/>
            <person name="Kawano K."/>
            <person name="Kobayashi E."/>
            <person name="Shiratori Y."/>
            <person name="Masuda Y."/>
            <person name="Senoo K."/>
        </authorList>
    </citation>
    <scope>NUCLEOTIDE SEQUENCE</scope>
    <source>
        <strain evidence="1">Red802</strain>
    </source>
</reference>
<evidence type="ECO:0000313" key="2">
    <source>
        <dbReference type="Proteomes" id="UP001165044"/>
    </source>
</evidence>
<name>A0ABQ5PU24_9BACT</name>
<comment type="caution">
    <text evidence="1">The sequence shown here is derived from an EMBL/GenBank/DDBJ whole genome shotgun (WGS) entry which is preliminary data.</text>
</comment>
<keyword evidence="2" id="KW-1185">Reference proteome</keyword>
<organism evidence="1 2">
    <name type="scientific">Geothrix edaphica</name>
    <dbReference type="NCBI Taxonomy" id="2927976"/>
    <lineage>
        <taxon>Bacteria</taxon>
        <taxon>Pseudomonadati</taxon>
        <taxon>Acidobacteriota</taxon>
        <taxon>Holophagae</taxon>
        <taxon>Holophagales</taxon>
        <taxon>Holophagaceae</taxon>
        <taxon>Geothrix</taxon>
    </lineage>
</organism>
<proteinExistence type="predicted"/>
<dbReference type="RefSeq" id="WP_285605959.1">
    <property type="nucleotide sequence ID" value="NZ_BSDC01000001.1"/>
</dbReference>
<gene>
    <name evidence="1" type="ORF">GETHED_02320</name>
</gene>
<protein>
    <submittedName>
        <fullName evidence="1">Uncharacterized protein</fullName>
    </submittedName>
</protein>
<sequence length="66" mass="7510">MVATRKTIQIKKSHEGRLHKDLNLPMGQPIEAAKLEEALHSSDPVVRKRGQFAKNAHHFHHPKKGQ</sequence>
<dbReference type="Proteomes" id="UP001165044">
    <property type="component" value="Unassembled WGS sequence"/>
</dbReference>
<accession>A0ABQ5PU24</accession>